<evidence type="ECO:0000313" key="6">
    <source>
        <dbReference type="Proteomes" id="UP000651050"/>
    </source>
</evidence>
<sequence length="350" mass="38358">MPQVRQTGRQPHHRRQILKASIRNTLAGLGLLAFALAASAQEERTIKFGHLNNTDHPVSMGVKKFAEILAAKSGGKMKVQEFPSNQLGNEMQQQAALQGGVQEMSAPATTSLAGIVKEFGLVDFPFAVANFAQADQLLDGPFGQALIARLPEKGLVALGYWDLGFRNVTNSRKPITKPEDLEGLKIRVIPNPVFLDTFKAFKANPVPMPFAELYGALESKAVDGQENPFAVILSNKFYEVNKYVSATNHVYAANIVLVSKKFWDSLSPAQQKMMQDSANEARAYQRQASRAAAAKAVGELKDKGMQYNELAPAEQARMRTIAKPVTEKFAASYDPAIVKLYNDELAKAHK</sequence>
<feature type="signal peptide" evidence="4">
    <location>
        <begin position="1"/>
        <end position="40"/>
    </location>
</feature>
<dbReference type="CDD" id="cd13679">
    <property type="entry name" value="PBP2_TRAP_YiaO_like"/>
    <property type="match status" value="1"/>
</dbReference>
<evidence type="ECO:0000313" key="5">
    <source>
        <dbReference type="EMBL" id="MBG9390166.1"/>
    </source>
</evidence>
<reference evidence="5" key="1">
    <citation type="submission" date="2020-11" db="EMBL/GenBank/DDBJ databases">
        <title>Bacterial whole genome sequence for Caenimonas sp. DR4.4.</title>
        <authorList>
            <person name="Le V."/>
            <person name="Ko S.-R."/>
            <person name="Ahn C.-Y."/>
            <person name="Oh H.-M."/>
        </authorList>
    </citation>
    <scope>NUCLEOTIDE SEQUENCE</scope>
    <source>
        <strain evidence="5">DR4.4</strain>
    </source>
</reference>
<dbReference type="EMBL" id="JADWYS010000001">
    <property type="protein sequence ID" value="MBG9390166.1"/>
    <property type="molecule type" value="Genomic_DNA"/>
</dbReference>
<evidence type="ECO:0000256" key="1">
    <source>
        <dbReference type="ARBA" id="ARBA00009023"/>
    </source>
</evidence>
<evidence type="ECO:0000256" key="2">
    <source>
        <dbReference type="ARBA" id="ARBA00022448"/>
    </source>
</evidence>
<keyword evidence="3 4" id="KW-0732">Signal</keyword>
<dbReference type="PANTHER" id="PTHR33376:SF7">
    <property type="entry name" value="C4-DICARBOXYLATE-BINDING PROTEIN DCTB"/>
    <property type="match status" value="1"/>
</dbReference>
<dbReference type="Pfam" id="PF03480">
    <property type="entry name" value="DctP"/>
    <property type="match status" value="1"/>
</dbReference>
<dbReference type="InterPro" id="IPR018389">
    <property type="entry name" value="DctP_fam"/>
</dbReference>
<dbReference type="GO" id="GO:0055085">
    <property type="term" value="P:transmembrane transport"/>
    <property type="evidence" value="ECO:0007669"/>
    <property type="project" value="InterPro"/>
</dbReference>
<evidence type="ECO:0000256" key="4">
    <source>
        <dbReference type="SAM" id="SignalP"/>
    </source>
</evidence>
<dbReference type="Proteomes" id="UP000651050">
    <property type="component" value="Unassembled WGS sequence"/>
</dbReference>
<dbReference type="NCBIfam" id="NF037995">
    <property type="entry name" value="TRAP_S1"/>
    <property type="match status" value="1"/>
</dbReference>
<accession>A0A931MII2</accession>
<keyword evidence="2" id="KW-0813">Transport</keyword>
<feature type="chain" id="PRO_5037023088" evidence="4">
    <location>
        <begin position="41"/>
        <end position="350"/>
    </location>
</feature>
<dbReference type="GO" id="GO:0030288">
    <property type="term" value="C:outer membrane-bounded periplasmic space"/>
    <property type="evidence" value="ECO:0007669"/>
    <property type="project" value="InterPro"/>
</dbReference>
<dbReference type="NCBIfam" id="TIGR00787">
    <property type="entry name" value="dctP"/>
    <property type="match status" value="1"/>
</dbReference>
<keyword evidence="6" id="KW-1185">Reference proteome</keyword>
<dbReference type="SUPFAM" id="SSF53850">
    <property type="entry name" value="Periplasmic binding protein-like II"/>
    <property type="match status" value="1"/>
</dbReference>
<comment type="similarity">
    <text evidence="1">Belongs to the bacterial solute-binding protein 7 family.</text>
</comment>
<comment type="caution">
    <text evidence="5">The sequence shown here is derived from an EMBL/GenBank/DDBJ whole genome shotgun (WGS) entry which is preliminary data.</text>
</comment>
<dbReference type="Gene3D" id="3.40.190.170">
    <property type="entry name" value="Bacterial extracellular solute-binding protein, family 7"/>
    <property type="match status" value="1"/>
</dbReference>
<evidence type="ECO:0000256" key="3">
    <source>
        <dbReference type="ARBA" id="ARBA00022729"/>
    </source>
</evidence>
<organism evidence="5 6">
    <name type="scientific">Caenimonas aquaedulcis</name>
    <dbReference type="NCBI Taxonomy" id="2793270"/>
    <lineage>
        <taxon>Bacteria</taxon>
        <taxon>Pseudomonadati</taxon>
        <taxon>Pseudomonadota</taxon>
        <taxon>Betaproteobacteria</taxon>
        <taxon>Burkholderiales</taxon>
        <taxon>Comamonadaceae</taxon>
        <taxon>Caenimonas</taxon>
    </lineage>
</organism>
<gene>
    <name evidence="5" type="ORF">I5803_19205</name>
</gene>
<proteinExistence type="inferred from homology"/>
<dbReference type="PIRSF" id="PIRSF006470">
    <property type="entry name" value="DctB"/>
    <property type="match status" value="1"/>
</dbReference>
<protein>
    <submittedName>
        <fullName evidence="5">TRAP transporter substrate-binding protein</fullName>
    </submittedName>
</protein>
<dbReference type="AlphaFoldDB" id="A0A931MII2"/>
<dbReference type="InterPro" id="IPR038404">
    <property type="entry name" value="TRAP_DctP_sf"/>
</dbReference>
<name>A0A931MII2_9BURK</name>
<dbReference type="InterPro" id="IPR004682">
    <property type="entry name" value="TRAP_DctP"/>
</dbReference>
<dbReference type="PANTHER" id="PTHR33376">
    <property type="match status" value="1"/>
</dbReference>